<evidence type="ECO:0000256" key="1">
    <source>
        <dbReference type="SAM" id="Phobius"/>
    </source>
</evidence>
<organism evidence="3 4">
    <name type="scientific">Pichia membranifaciens</name>
    <dbReference type="NCBI Taxonomy" id="4926"/>
    <lineage>
        <taxon>Eukaryota</taxon>
        <taxon>Fungi</taxon>
        <taxon>Dikarya</taxon>
        <taxon>Ascomycota</taxon>
        <taxon>Saccharomycotina</taxon>
        <taxon>Pichiomycetes</taxon>
        <taxon>Pichiales</taxon>
        <taxon>Pichiaceae</taxon>
        <taxon>Pichia</taxon>
    </lineage>
</organism>
<dbReference type="PANTHER" id="PTHR45662">
    <property type="entry name" value="PHOSPHATIDYLINOSITIDE PHOSPHATASE SAC1"/>
    <property type="match status" value="1"/>
</dbReference>
<dbReference type="GO" id="GO:0005783">
    <property type="term" value="C:endoplasmic reticulum"/>
    <property type="evidence" value="ECO:0007669"/>
    <property type="project" value="TreeGrafter"/>
</dbReference>
<feature type="domain" description="SAC" evidence="2">
    <location>
        <begin position="142"/>
        <end position="473"/>
    </location>
</feature>
<feature type="transmembrane region" description="Helical" evidence="1">
    <location>
        <begin position="540"/>
        <end position="561"/>
    </location>
</feature>
<reference evidence="3 4" key="1">
    <citation type="submission" date="2016-08" db="EMBL/GenBank/DDBJ databases">
        <title>Whole genome shotgun sequence of Pichia membranifaciens KS47-1.</title>
        <authorList>
            <person name="Konishi M."/>
            <person name="Ishida M."/>
            <person name="Arakawa T."/>
            <person name="Kato Y."/>
            <person name="Horiuchi J."/>
        </authorList>
    </citation>
    <scope>NUCLEOTIDE SEQUENCE [LARGE SCALE GENOMIC DNA]</scope>
    <source>
        <strain evidence="3 4">KS47-1</strain>
    </source>
</reference>
<feature type="transmembrane region" description="Helical" evidence="1">
    <location>
        <begin position="573"/>
        <end position="591"/>
    </location>
</feature>
<dbReference type="Pfam" id="PF02383">
    <property type="entry name" value="Syja_N"/>
    <property type="match status" value="1"/>
</dbReference>
<sequence>MSPATSTTAIKHSLVQDSAKQVRHNTSMVASTSLKYAKTAEGYVFQLAGAASSELLLVAQSGEISTVDIDKQTFQTPFQPIAGLLGIIHLYSNYYIVLADSASNAGTIYGDKIIYKVESTCILPLNSKHKPDEDDTKYTEILKSHLDNATLFFSYAYDLTKSFGSQPTHSSLGFDNEFMWNYFISSSLIELSKSNSFVSNFVLPVIYGYAKFTKTTINTKPVTFGLITRRSRHRAGTRYFRRGINKDGYVANFNETEQFLVSHTAEADQVYTYFQIRGSVPVFWAEMNNLMYKPKLLLGTSDYLPARIHFDKCISKYGTNYLVNLVNQSGYEKPVKLAYESAVNALNDSNVKYTYFDFHHECRKMRWDRVKLLVDHLTKLGLSQKDYSLFTVGKEFVAEKVQGHVVRTNCMDCLDRTNVVQSMLARWFLQQQLVDAGIIDGAVDWKDLDPAFNLVFQAVWADNADYVSNAYSGTGALKTDYTRTGKRTKKGALNDLINSITRYIKNNYLDGARQDGYDLFLGNVIPYELTTSPFKDNRPAFYQAVPYFFTVGVFIILATFIWPKGSLTDFKNLSFLTAMTLWSGFSLYFMIKNGIQFVNWPTLEKLDFLNRKEICKDGKVDGYLYAKASDYNKFNEHDKKQ</sequence>
<dbReference type="AlphaFoldDB" id="A0A1Q2YFM9"/>
<evidence type="ECO:0000313" key="3">
    <source>
        <dbReference type="EMBL" id="GAV28291.1"/>
    </source>
</evidence>
<dbReference type="PANTHER" id="PTHR45662:SF2">
    <property type="entry name" value="PHOSPHATIDYLINOSITOL-3-PHOSPHATASE SAC1"/>
    <property type="match status" value="1"/>
</dbReference>
<proteinExistence type="predicted"/>
<dbReference type="OrthoDB" id="405996at2759"/>
<keyword evidence="4" id="KW-1185">Reference proteome</keyword>
<accession>A0A1Q2YFM9</accession>
<keyword evidence="1" id="KW-0472">Membrane</keyword>
<dbReference type="GO" id="GO:0046856">
    <property type="term" value="P:phosphatidylinositol dephosphorylation"/>
    <property type="evidence" value="ECO:0007669"/>
    <property type="project" value="TreeGrafter"/>
</dbReference>
<dbReference type="EMBL" id="BDGI01000064">
    <property type="protein sequence ID" value="GAV28291.1"/>
    <property type="molecule type" value="Genomic_DNA"/>
</dbReference>
<dbReference type="InterPro" id="IPR002013">
    <property type="entry name" value="SAC_dom"/>
</dbReference>
<keyword evidence="1" id="KW-1133">Transmembrane helix</keyword>
<dbReference type="PROSITE" id="PS50275">
    <property type="entry name" value="SAC"/>
    <property type="match status" value="1"/>
</dbReference>
<evidence type="ECO:0000313" key="4">
    <source>
        <dbReference type="Proteomes" id="UP000186136"/>
    </source>
</evidence>
<evidence type="ECO:0000259" key="2">
    <source>
        <dbReference type="PROSITE" id="PS50275"/>
    </source>
</evidence>
<keyword evidence="1" id="KW-0812">Transmembrane</keyword>
<gene>
    <name evidence="3" type="ORF">PMKS-001762</name>
</gene>
<dbReference type="Proteomes" id="UP000186136">
    <property type="component" value="Unassembled WGS sequence"/>
</dbReference>
<dbReference type="GO" id="GO:0043812">
    <property type="term" value="F:phosphatidylinositol-4-phosphate phosphatase activity"/>
    <property type="evidence" value="ECO:0007669"/>
    <property type="project" value="TreeGrafter"/>
</dbReference>
<comment type="caution">
    <text evidence="3">The sequence shown here is derived from an EMBL/GenBank/DDBJ whole genome shotgun (WGS) entry which is preliminary data.</text>
</comment>
<name>A0A1Q2YFM9_9ASCO</name>
<protein>
    <recommendedName>
        <fullName evidence="2">SAC domain-containing protein</fullName>
    </recommendedName>
</protein>
<dbReference type="GO" id="GO:0034593">
    <property type="term" value="F:phosphatidylinositol bisphosphate phosphatase activity"/>
    <property type="evidence" value="ECO:0007669"/>
    <property type="project" value="UniProtKB-ARBA"/>
</dbReference>